<protein>
    <submittedName>
        <fullName evidence="1">Uncharacterized protein</fullName>
    </submittedName>
</protein>
<evidence type="ECO:0000313" key="1">
    <source>
        <dbReference type="EMBL" id="KAI8438888.1"/>
    </source>
</evidence>
<proteinExistence type="predicted"/>
<dbReference type="Proteomes" id="UP001064048">
    <property type="component" value="Chromosome 18"/>
</dbReference>
<keyword evidence="2" id="KW-1185">Reference proteome</keyword>
<dbReference type="EMBL" id="CM046118">
    <property type="protein sequence ID" value="KAI8438888.1"/>
    <property type="molecule type" value="Genomic_DNA"/>
</dbReference>
<organism evidence="1 2">
    <name type="scientific">Choristoneura fumiferana</name>
    <name type="common">Spruce budworm moth</name>
    <name type="synonym">Archips fumiferana</name>
    <dbReference type="NCBI Taxonomy" id="7141"/>
    <lineage>
        <taxon>Eukaryota</taxon>
        <taxon>Metazoa</taxon>
        <taxon>Ecdysozoa</taxon>
        <taxon>Arthropoda</taxon>
        <taxon>Hexapoda</taxon>
        <taxon>Insecta</taxon>
        <taxon>Pterygota</taxon>
        <taxon>Neoptera</taxon>
        <taxon>Endopterygota</taxon>
        <taxon>Lepidoptera</taxon>
        <taxon>Glossata</taxon>
        <taxon>Ditrysia</taxon>
        <taxon>Tortricoidea</taxon>
        <taxon>Tortricidae</taxon>
        <taxon>Tortricinae</taxon>
        <taxon>Choristoneura</taxon>
    </lineage>
</organism>
<reference evidence="1 2" key="1">
    <citation type="journal article" date="2022" name="Genome Biol. Evol.">
        <title>The Spruce Budworm Genome: Reconstructing the Evolutionary History of Antifreeze Proteins.</title>
        <authorList>
            <person name="Beliveau C."/>
            <person name="Gagne P."/>
            <person name="Picq S."/>
            <person name="Vernygora O."/>
            <person name="Keeling C.I."/>
            <person name="Pinkney K."/>
            <person name="Doucet D."/>
            <person name="Wen F."/>
            <person name="Johnston J.S."/>
            <person name="Maaroufi H."/>
            <person name="Boyle B."/>
            <person name="Laroche J."/>
            <person name="Dewar K."/>
            <person name="Juretic N."/>
            <person name="Blackburn G."/>
            <person name="Nisole A."/>
            <person name="Brunet B."/>
            <person name="Brandao M."/>
            <person name="Lumley L."/>
            <person name="Duan J."/>
            <person name="Quan G."/>
            <person name="Lucarotti C.J."/>
            <person name="Roe A.D."/>
            <person name="Sperling F.A.H."/>
            <person name="Levesque R.C."/>
            <person name="Cusson M."/>
        </authorList>
    </citation>
    <scope>NUCLEOTIDE SEQUENCE [LARGE SCALE GENOMIC DNA]</scope>
    <source>
        <strain evidence="1">Glfc:IPQL:Cfum</strain>
    </source>
</reference>
<sequence>MFEERKINVCEGVPLNSTSSGSANIFLNTGKITKAKSDGTVIHLNTEKPADVGVHINTTLSIASSKKIKLLFVLNFLLSVVCIIVSTVIAFYYWNELMAMRRQLDSMKDQFIMQTLRDNIHQDKLEQSALISNLRPPYRGSVVREPRMDTSTETPPRKYYVEDLGEDMLLVDSSKKTDKGEVPQLELPIFQKEPLVVQFNGAKKEINLGQNGIYQYFYYTYI</sequence>
<evidence type="ECO:0000313" key="2">
    <source>
        <dbReference type="Proteomes" id="UP001064048"/>
    </source>
</evidence>
<gene>
    <name evidence="1" type="ORF">MSG28_011221</name>
</gene>
<name>A0ACC0KQS6_CHOFU</name>
<accession>A0ACC0KQS6</accession>
<comment type="caution">
    <text evidence="1">The sequence shown here is derived from an EMBL/GenBank/DDBJ whole genome shotgun (WGS) entry which is preliminary data.</text>
</comment>